<gene>
    <name evidence="2" type="primary">A09g501150.1_BraROA</name>
    <name evidence="2" type="ORF">IGI04_033447</name>
</gene>
<feature type="region of interest" description="Disordered" evidence="1">
    <location>
        <begin position="18"/>
        <end position="58"/>
    </location>
</feature>
<evidence type="ECO:0000256" key="1">
    <source>
        <dbReference type="SAM" id="MobiDB-lite"/>
    </source>
</evidence>
<reference evidence="2 3" key="1">
    <citation type="submission" date="2021-03" db="EMBL/GenBank/DDBJ databases">
        <authorList>
            <person name="King G.J."/>
            <person name="Bancroft I."/>
            <person name="Baten A."/>
            <person name="Bloomfield J."/>
            <person name="Borpatragohain P."/>
            <person name="He Z."/>
            <person name="Irish N."/>
            <person name="Irwin J."/>
            <person name="Liu K."/>
            <person name="Mauleon R.P."/>
            <person name="Moore J."/>
            <person name="Morris R."/>
            <person name="Ostergaard L."/>
            <person name="Wang B."/>
            <person name="Wells R."/>
        </authorList>
    </citation>
    <scope>NUCLEOTIDE SEQUENCE [LARGE SCALE GENOMIC DNA]</scope>
    <source>
        <strain evidence="2">R-o-18</strain>
        <tissue evidence="2">Leaf</tissue>
    </source>
</reference>
<sequence length="82" mass="9417">MKSGFDVGKRARITKSRLQRVQSSYRRDVTDAGKYGSTVLHKQKPPLRLTSPSSRVHAARRLREPKNLLYYLGNLDSIFTLK</sequence>
<name>A0ABQ7L5V5_BRACM</name>
<dbReference type="Proteomes" id="UP000823674">
    <property type="component" value="Chromosome A09"/>
</dbReference>
<accession>A0ABQ7L5V5</accession>
<evidence type="ECO:0000313" key="2">
    <source>
        <dbReference type="EMBL" id="KAG5381977.1"/>
    </source>
</evidence>
<evidence type="ECO:0000313" key="3">
    <source>
        <dbReference type="Proteomes" id="UP000823674"/>
    </source>
</evidence>
<organism evidence="2 3">
    <name type="scientific">Brassica rapa subsp. trilocularis</name>
    <dbReference type="NCBI Taxonomy" id="1813537"/>
    <lineage>
        <taxon>Eukaryota</taxon>
        <taxon>Viridiplantae</taxon>
        <taxon>Streptophyta</taxon>
        <taxon>Embryophyta</taxon>
        <taxon>Tracheophyta</taxon>
        <taxon>Spermatophyta</taxon>
        <taxon>Magnoliopsida</taxon>
        <taxon>eudicotyledons</taxon>
        <taxon>Gunneridae</taxon>
        <taxon>Pentapetalae</taxon>
        <taxon>rosids</taxon>
        <taxon>malvids</taxon>
        <taxon>Brassicales</taxon>
        <taxon>Brassicaceae</taxon>
        <taxon>Brassiceae</taxon>
        <taxon>Brassica</taxon>
    </lineage>
</organism>
<protein>
    <submittedName>
        <fullName evidence="2">Uncharacterized protein</fullName>
    </submittedName>
</protein>
<proteinExistence type="predicted"/>
<comment type="caution">
    <text evidence="2">The sequence shown here is derived from an EMBL/GenBank/DDBJ whole genome shotgun (WGS) entry which is preliminary data.</text>
</comment>
<keyword evidence="3" id="KW-1185">Reference proteome</keyword>
<dbReference type="EMBL" id="JADBGQ010000008">
    <property type="protein sequence ID" value="KAG5381977.1"/>
    <property type="molecule type" value="Genomic_DNA"/>
</dbReference>